<accession>A0A225X026</accession>
<protein>
    <submittedName>
        <fullName evidence="1">Uncharacterized protein</fullName>
    </submittedName>
</protein>
<dbReference type="Proteomes" id="UP000198211">
    <property type="component" value="Unassembled WGS sequence"/>
</dbReference>
<evidence type="ECO:0000313" key="2">
    <source>
        <dbReference type="Proteomes" id="UP000198211"/>
    </source>
</evidence>
<dbReference type="AlphaFoldDB" id="A0A225X026"/>
<dbReference type="EMBL" id="NBNE01000129">
    <property type="protein sequence ID" value="OWZ22530.1"/>
    <property type="molecule type" value="Genomic_DNA"/>
</dbReference>
<name>A0A225X026_9STRA</name>
<reference evidence="2" key="1">
    <citation type="submission" date="2017-03" db="EMBL/GenBank/DDBJ databases">
        <title>Phytopthora megakarya and P. palmivora, two closely related causual agents of cacao black pod achieved similar genome size and gene model numbers by different mechanisms.</title>
        <authorList>
            <person name="Ali S."/>
            <person name="Shao J."/>
            <person name="Larry D.J."/>
            <person name="Kronmiller B."/>
            <person name="Shen D."/>
            <person name="Strem M.D."/>
            <person name="Melnick R.L."/>
            <person name="Guiltinan M.J."/>
            <person name="Tyler B.M."/>
            <person name="Meinhardt L.W."/>
            <person name="Bailey B.A."/>
        </authorList>
    </citation>
    <scope>NUCLEOTIDE SEQUENCE [LARGE SCALE GENOMIC DNA]</scope>
    <source>
        <strain evidence="2">zdho120</strain>
    </source>
</reference>
<gene>
    <name evidence="1" type="ORF">PHMEG_0002756</name>
</gene>
<dbReference type="OrthoDB" id="111185at2759"/>
<keyword evidence="2" id="KW-1185">Reference proteome</keyword>
<comment type="caution">
    <text evidence="1">The sequence shown here is derived from an EMBL/GenBank/DDBJ whole genome shotgun (WGS) entry which is preliminary data.</text>
</comment>
<evidence type="ECO:0000313" key="1">
    <source>
        <dbReference type="EMBL" id="OWZ22530.1"/>
    </source>
</evidence>
<proteinExistence type="predicted"/>
<organism evidence="1 2">
    <name type="scientific">Phytophthora megakarya</name>
    <dbReference type="NCBI Taxonomy" id="4795"/>
    <lineage>
        <taxon>Eukaryota</taxon>
        <taxon>Sar</taxon>
        <taxon>Stramenopiles</taxon>
        <taxon>Oomycota</taxon>
        <taxon>Peronosporomycetes</taxon>
        <taxon>Peronosporales</taxon>
        <taxon>Peronosporaceae</taxon>
        <taxon>Phytophthora</taxon>
    </lineage>
</organism>
<sequence>MSLSSFRALPKGQSPAADDAGASEFLAVPNLVKLYVEDQVRRWEQVSLEFVMSPMTEYAWPHPAPNFQAWYGTVMVTSEYLASRMSSGARA</sequence>